<proteinExistence type="inferred from homology"/>
<organism evidence="8 9">
    <name type="scientific">Donghicola tyrosinivorans</name>
    <dbReference type="NCBI Taxonomy" id="1652492"/>
    <lineage>
        <taxon>Bacteria</taxon>
        <taxon>Pseudomonadati</taxon>
        <taxon>Pseudomonadota</taxon>
        <taxon>Alphaproteobacteria</taxon>
        <taxon>Rhodobacterales</taxon>
        <taxon>Roseobacteraceae</taxon>
        <taxon>Donghicola</taxon>
    </lineage>
</organism>
<evidence type="ECO:0000313" key="8">
    <source>
        <dbReference type="EMBL" id="PRY91043.1"/>
    </source>
</evidence>
<feature type="domain" description="HAMP" evidence="7">
    <location>
        <begin position="211"/>
        <end position="263"/>
    </location>
</feature>
<evidence type="ECO:0000313" key="9">
    <source>
        <dbReference type="Proteomes" id="UP000238392"/>
    </source>
</evidence>
<keyword evidence="5" id="KW-0472">Membrane</keyword>
<feature type="transmembrane region" description="Helical" evidence="5">
    <location>
        <begin position="189"/>
        <end position="210"/>
    </location>
</feature>
<dbReference type="GO" id="GO:0005886">
    <property type="term" value="C:plasma membrane"/>
    <property type="evidence" value="ECO:0007669"/>
    <property type="project" value="TreeGrafter"/>
</dbReference>
<feature type="region of interest" description="Disordered" evidence="4">
    <location>
        <begin position="547"/>
        <end position="567"/>
    </location>
</feature>
<evidence type="ECO:0000256" key="1">
    <source>
        <dbReference type="ARBA" id="ARBA00022500"/>
    </source>
</evidence>
<reference evidence="8 9" key="1">
    <citation type="submission" date="2018-03" db="EMBL/GenBank/DDBJ databases">
        <title>Genomic Encyclopedia of Archaeal and Bacterial Type Strains, Phase II (KMG-II): from individual species to whole genera.</title>
        <authorList>
            <person name="Goeker M."/>
        </authorList>
    </citation>
    <scope>NUCLEOTIDE SEQUENCE [LARGE SCALE GENOMIC DNA]</scope>
    <source>
        <strain evidence="8 9">DSM 100212</strain>
    </source>
</reference>
<feature type="domain" description="Methyl-accepting transducer" evidence="6">
    <location>
        <begin position="261"/>
        <end position="483"/>
    </location>
</feature>
<evidence type="ECO:0000256" key="5">
    <source>
        <dbReference type="SAM" id="Phobius"/>
    </source>
</evidence>
<dbReference type="InterPro" id="IPR004089">
    <property type="entry name" value="MCPsignal_dom"/>
</dbReference>
<comment type="caution">
    <text evidence="8">The sequence shown here is derived from an EMBL/GenBank/DDBJ whole genome shotgun (WGS) entry which is preliminary data.</text>
</comment>
<keyword evidence="5" id="KW-0812">Transmembrane</keyword>
<dbReference type="Pfam" id="PF00015">
    <property type="entry name" value="MCPsignal"/>
    <property type="match status" value="1"/>
</dbReference>
<dbReference type="OrthoDB" id="9814362at2"/>
<keyword evidence="3" id="KW-0807">Transducer</keyword>
<dbReference type="Proteomes" id="UP000238392">
    <property type="component" value="Unassembled WGS sequence"/>
</dbReference>
<dbReference type="SMART" id="SM00304">
    <property type="entry name" value="HAMP"/>
    <property type="match status" value="2"/>
</dbReference>
<dbReference type="PANTHER" id="PTHR43531:SF11">
    <property type="entry name" value="METHYL-ACCEPTING CHEMOTAXIS PROTEIN 3"/>
    <property type="match status" value="1"/>
</dbReference>
<evidence type="ECO:0000259" key="6">
    <source>
        <dbReference type="PROSITE" id="PS50111"/>
    </source>
</evidence>
<dbReference type="Pfam" id="PF00672">
    <property type="entry name" value="HAMP"/>
    <property type="match status" value="1"/>
</dbReference>
<keyword evidence="5" id="KW-1133">Transmembrane helix</keyword>
<evidence type="ECO:0000256" key="4">
    <source>
        <dbReference type="SAM" id="MobiDB-lite"/>
    </source>
</evidence>
<feature type="transmembrane region" description="Helical" evidence="5">
    <location>
        <begin position="12"/>
        <end position="28"/>
    </location>
</feature>
<dbReference type="InterPro" id="IPR004090">
    <property type="entry name" value="Chemotax_Me-accpt_rcpt"/>
</dbReference>
<name>A0A2T0WWG2_9RHOB</name>
<dbReference type="SMART" id="SM00283">
    <property type="entry name" value="MA"/>
    <property type="match status" value="1"/>
</dbReference>
<dbReference type="RefSeq" id="WP_106263577.1">
    <property type="nucleotide sequence ID" value="NZ_PVTQ01000004.1"/>
</dbReference>
<dbReference type="InterPro" id="IPR003660">
    <property type="entry name" value="HAMP_dom"/>
</dbReference>
<dbReference type="Gene3D" id="1.10.287.950">
    <property type="entry name" value="Methyl-accepting chemotaxis protein"/>
    <property type="match status" value="1"/>
</dbReference>
<dbReference type="GO" id="GO:0006935">
    <property type="term" value="P:chemotaxis"/>
    <property type="evidence" value="ECO:0007669"/>
    <property type="project" value="UniProtKB-KW"/>
</dbReference>
<dbReference type="InterPro" id="IPR051310">
    <property type="entry name" value="MCP_chemotaxis"/>
</dbReference>
<dbReference type="PROSITE" id="PS50111">
    <property type="entry name" value="CHEMOTAXIS_TRANSDUC_2"/>
    <property type="match status" value="1"/>
</dbReference>
<dbReference type="GO" id="GO:0007165">
    <property type="term" value="P:signal transduction"/>
    <property type="evidence" value="ECO:0007669"/>
    <property type="project" value="UniProtKB-KW"/>
</dbReference>
<dbReference type="EMBL" id="PVTQ01000004">
    <property type="protein sequence ID" value="PRY91043.1"/>
    <property type="molecule type" value="Genomic_DNA"/>
</dbReference>
<evidence type="ECO:0000259" key="7">
    <source>
        <dbReference type="PROSITE" id="PS50885"/>
    </source>
</evidence>
<evidence type="ECO:0000256" key="3">
    <source>
        <dbReference type="PROSITE-ProRule" id="PRU00284"/>
    </source>
</evidence>
<dbReference type="PRINTS" id="PR00260">
    <property type="entry name" value="CHEMTRNSDUCR"/>
</dbReference>
<evidence type="ECO:0000256" key="2">
    <source>
        <dbReference type="ARBA" id="ARBA00029447"/>
    </source>
</evidence>
<accession>A0A2T0WWG2</accession>
<dbReference type="PROSITE" id="PS50885">
    <property type="entry name" value="HAMP"/>
    <property type="match status" value="1"/>
</dbReference>
<dbReference type="GO" id="GO:0004888">
    <property type="term" value="F:transmembrane signaling receptor activity"/>
    <property type="evidence" value="ECO:0007669"/>
    <property type="project" value="InterPro"/>
</dbReference>
<sequence length="567" mass="60585">MRITLKAKMAGNFLFIFILMGSILAYAMKEFRDVNVHFGGVVKYDANDLSIIDGLTEAELQIRSTVAEALVSPSDDSPQRIPDLRVKIEGLTNNFYSVVNDVMPRLDDDTRKLMNKMTLYHDMLAATNSRTINLDVSGRGDQANDLFHTDGKEQTQKVLAMADQIRDRMREGMNASVAKVNAEFQQTQMTLLIIIAGILVVAGTSSVVMIRSVSRGLNKAIKLAVRVSEGDLRELATFVRKDEIGDLLKCQNDMVLRLRETVGQVAEAARNVAAGANQMASTSEDLASGASQQATTTERVSVAVDEMAANITNTSDNAAQTEEIARKSAQGATQSGKVVAEAVSDMQRIAERIMVVQEIARQTDLLALNAAVEAARAGEHGRGFAVVASEVRKLAENSQKAASEISALSANTVKSAVAAGKVLAALVPDIERTSELVTDISAASRHLAEGSHQINKSIQDLDYVTQGNGAASEEMSSAATELSSQAQALAEAVGFFKTKDVDLPADLVGFNVVGASAGETEDAVKAEVTRATAANSRSDIIEVVDMPAPDARGNDGNKSKDFSFNLD</sequence>
<gene>
    <name evidence="8" type="ORF">CLV74_10455</name>
</gene>
<protein>
    <submittedName>
        <fullName evidence="8">Methyl-accepting chemotaxis protein</fullName>
    </submittedName>
</protein>
<feature type="compositionally biased region" description="Basic and acidic residues" evidence="4">
    <location>
        <begin position="552"/>
        <end position="561"/>
    </location>
</feature>
<keyword evidence="1" id="KW-0145">Chemotaxis</keyword>
<dbReference type="PANTHER" id="PTHR43531">
    <property type="entry name" value="PROTEIN ICFG"/>
    <property type="match status" value="1"/>
</dbReference>
<keyword evidence="9" id="KW-1185">Reference proteome</keyword>
<comment type="similarity">
    <text evidence="2">Belongs to the methyl-accepting chemotaxis (MCP) protein family.</text>
</comment>
<dbReference type="AlphaFoldDB" id="A0A2T0WWG2"/>
<dbReference type="SUPFAM" id="SSF58104">
    <property type="entry name" value="Methyl-accepting chemotaxis protein (MCP) signaling domain"/>
    <property type="match status" value="1"/>
</dbReference>